<dbReference type="InterPro" id="IPR015884">
    <property type="entry name" value="Malic_enzyme_CS"/>
</dbReference>
<evidence type="ECO:0000259" key="5">
    <source>
        <dbReference type="SMART" id="SM00919"/>
    </source>
</evidence>
<dbReference type="InterPro" id="IPR036291">
    <property type="entry name" value="NAD(P)-bd_dom_sf"/>
</dbReference>
<evidence type="ECO:0000259" key="6">
    <source>
        <dbReference type="SMART" id="SM01274"/>
    </source>
</evidence>
<dbReference type="GO" id="GO:0051287">
    <property type="term" value="F:NAD binding"/>
    <property type="evidence" value="ECO:0007669"/>
    <property type="project" value="InterPro"/>
</dbReference>
<dbReference type="InterPro" id="IPR012302">
    <property type="entry name" value="Malic_NAD-bd"/>
</dbReference>
<keyword evidence="3" id="KW-0479">Metal-binding</keyword>
<sequence length="445" mass="46633">MALDFTYRIQVPHRPGQLARVAGRIAEGEGLIGDVTTINVGREASIRELTVEVRDREHGQSVAKGLDELDGVRVLWAQDRALLRHEGGKLVVASTQPVRTVQDMRDVYTPGVARASMAISEDPSLASHLTMIGRSVAICTNGTRVLGLGDIGPVPSMPVMEGKAVFYHQLANVSAMPILIDTKDVDEFVETVKRIASGFGGIHLEDISAPECFEIERRLIEALPQPVMHDDVHGTAVVTLAAAIVACRHAGFSLEDAVVGQIGLGAAGFGIASLMVDGKAKRVVASDPNPLSHERARAKGIEVTTDMETVMKEADVVVATTGRAGLIKPETVRKGQVILALTNPYPEIDPEAAVAAGAAFAADGTSVNNVLGYPGIFRGALLAGAGEINLPMKLAAADAIADLTADADLVPDALDPNVHERVATAVRDAAVASGVAHLDRAPAGL</sequence>
<name>A0A6G8PU44_9ACTN</name>
<evidence type="ECO:0000256" key="1">
    <source>
        <dbReference type="ARBA" id="ARBA00001936"/>
    </source>
</evidence>
<dbReference type="GO" id="GO:0004470">
    <property type="term" value="F:malic enzyme activity"/>
    <property type="evidence" value="ECO:0007669"/>
    <property type="project" value="InterPro"/>
</dbReference>
<evidence type="ECO:0000313" key="8">
    <source>
        <dbReference type="Proteomes" id="UP000502706"/>
    </source>
</evidence>
<evidence type="ECO:0000313" key="7">
    <source>
        <dbReference type="EMBL" id="QIN77853.1"/>
    </source>
</evidence>
<dbReference type="Pfam" id="PF00390">
    <property type="entry name" value="malic"/>
    <property type="match status" value="1"/>
</dbReference>
<dbReference type="InterPro" id="IPR051674">
    <property type="entry name" value="Malate_Decarboxylase"/>
</dbReference>
<dbReference type="PANTHER" id="PTHR43237:SF4">
    <property type="entry name" value="NADP-DEPENDENT MALIC ENZYME"/>
    <property type="match status" value="1"/>
</dbReference>
<dbReference type="SMART" id="SM00919">
    <property type="entry name" value="Malic_M"/>
    <property type="match status" value="1"/>
</dbReference>
<dbReference type="InterPro" id="IPR037062">
    <property type="entry name" value="Malic_N_dom_sf"/>
</dbReference>
<dbReference type="InterPro" id="IPR012301">
    <property type="entry name" value="Malic_N_dom"/>
</dbReference>
<evidence type="ECO:0000256" key="3">
    <source>
        <dbReference type="ARBA" id="ARBA00022723"/>
    </source>
</evidence>
<dbReference type="SUPFAM" id="SSF51735">
    <property type="entry name" value="NAD(P)-binding Rossmann-fold domains"/>
    <property type="match status" value="1"/>
</dbReference>
<feature type="domain" description="Malic enzyme NAD-binding" evidence="5">
    <location>
        <begin position="232"/>
        <end position="431"/>
    </location>
</feature>
<dbReference type="InterPro" id="IPR046346">
    <property type="entry name" value="Aminoacid_DH-like_N_sf"/>
</dbReference>
<protein>
    <submittedName>
        <fullName evidence="7">NAD-dependent malic enzyme</fullName>
    </submittedName>
</protein>
<dbReference type="KEGG" id="rmar:GBA65_04200"/>
<dbReference type="GO" id="GO:0016616">
    <property type="term" value="F:oxidoreductase activity, acting on the CH-OH group of donors, NAD or NADP as acceptor"/>
    <property type="evidence" value="ECO:0007669"/>
    <property type="project" value="InterPro"/>
</dbReference>
<dbReference type="GO" id="GO:0046872">
    <property type="term" value="F:metal ion binding"/>
    <property type="evidence" value="ECO:0007669"/>
    <property type="project" value="UniProtKB-KW"/>
</dbReference>
<gene>
    <name evidence="7" type="ORF">GBA65_04200</name>
</gene>
<proteinExistence type="predicted"/>
<dbReference type="SMART" id="SM01274">
    <property type="entry name" value="malic"/>
    <property type="match status" value="1"/>
</dbReference>
<dbReference type="PANTHER" id="PTHR43237">
    <property type="entry name" value="NADP-DEPENDENT MALIC ENZYME"/>
    <property type="match status" value="1"/>
</dbReference>
<dbReference type="RefSeq" id="WP_166395532.1">
    <property type="nucleotide sequence ID" value="NZ_CP045121.1"/>
</dbReference>
<accession>A0A6G8PU44</accession>
<comment type="cofactor">
    <cofactor evidence="1">
        <name>Mn(2+)</name>
        <dbReference type="ChEBI" id="CHEBI:29035"/>
    </cofactor>
</comment>
<evidence type="ECO:0000256" key="4">
    <source>
        <dbReference type="ARBA" id="ARBA00023002"/>
    </source>
</evidence>
<dbReference type="EMBL" id="CP045121">
    <property type="protein sequence ID" value="QIN77853.1"/>
    <property type="molecule type" value="Genomic_DNA"/>
</dbReference>
<dbReference type="SUPFAM" id="SSF53223">
    <property type="entry name" value="Aminoacid dehydrogenase-like, N-terminal domain"/>
    <property type="match status" value="1"/>
</dbReference>
<feature type="domain" description="Malic enzyme N-terminal" evidence="6">
    <location>
        <begin position="87"/>
        <end position="220"/>
    </location>
</feature>
<keyword evidence="8" id="KW-1185">Reference proteome</keyword>
<dbReference type="AlphaFoldDB" id="A0A6G8PU44"/>
<dbReference type="Proteomes" id="UP000502706">
    <property type="component" value="Chromosome"/>
</dbReference>
<dbReference type="PROSITE" id="PS00331">
    <property type="entry name" value="MALIC_ENZYMES"/>
    <property type="match status" value="1"/>
</dbReference>
<organism evidence="7 8">
    <name type="scientific">Rubrobacter marinus</name>
    <dbReference type="NCBI Taxonomy" id="2653852"/>
    <lineage>
        <taxon>Bacteria</taxon>
        <taxon>Bacillati</taxon>
        <taxon>Actinomycetota</taxon>
        <taxon>Rubrobacteria</taxon>
        <taxon>Rubrobacterales</taxon>
        <taxon>Rubrobacteraceae</taxon>
        <taxon>Rubrobacter</taxon>
    </lineage>
</organism>
<reference evidence="7 8" key="1">
    <citation type="submission" date="2019-10" db="EMBL/GenBank/DDBJ databases">
        <title>Rubrobacter sp nov SCSIO 52915 isolated from a deep-sea sediment in the South China Sea.</title>
        <authorList>
            <person name="Chen R.W."/>
        </authorList>
    </citation>
    <scope>NUCLEOTIDE SEQUENCE [LARGE SCALE GENOMIC DNA]</scope>
    <source>
        <strain evidence="7 8">SCSIO 52915</strain>
    </source>
</reference>
<dbReference type="Gene3D" id="3.40.50.10380">
    <property type="entry name" value="Malic enzyme, N-terminal domain"/>
    <property type="match status" value="1"/>
</dbReference>
<comment type="cofactor">
    <cofactor evidence="2">
        <name>Mg(2+)</name>
        <dbReference type="ChEBI" id="CHEBI:18420"/>
    </cofactor>
</comment>
<dbReference type="Gene3D" id="3.40.50.720">
    <property type="entry name" value="NAD(P)-binding Rossmann-like Domain"/>
    <property type="match status" value="1"/>
</dbReference>
<evidence type="ECO:0000256" key="2">
    <source>
        <dbReference type="ARBA" id="ARBA00001946"/>
    </source>
</evidence>
<keyword evidence="4" id="KW-0560">Oxidoreductase</keyword>